<reference evidence="2 3" key="2">
    <citation type="journal article" date="2021" name="Curr. Genet.">
        <title>Genetic response to nitrogen starvation in the aggressive Eucalyptus foliar pathogen Teratosphaeria destructans.</title>
        <authorList>
            <person name="Havenga M."/>
            <person name="Wingfield B.D."/>
            <person name="Wingfield M.J."/>
            <person name="Dreyer L.L."/>
            <person name="Roets F."/>
            <person name="Aylward J."/>
        </authorList>
    </citation>
    <scope>NUCLEOTIDE SEQUENCE [LARGE SCALE GENOMIC DNA]</scope>
    <source>
        <strain evidence="2">CMW44962</strain>
    </source>
</reference>
<accession>A0A9W7SNP2</accession>
<organism evidence="2 3">
    <name type="scientific">Teratosphaeria destructans</name>
    <dbReference type="NCBI Taxonomy" id="418781"/>
    <lineage>
        <taxon>Eukaryota</taxon>
        <taxon>Fungi</taxon>
        <taxon>Dikarya</taxon>
        <taxon>Ascomycota</taxon>
        <taxon>Pezizomycotina</taxon>
        <taxon>Dothideomycetes</taxon>
        <taxon>Dothideomycetidae</taxon>
        <taxon>Mycosphaerellales</taxon>
        <taxon>Teratosphaeriaceae</taxon>
        <taxon>Teratosphaeria</taxon>
    </lineage>
</organism>
<proteinExistence type="predicted"/>
<dbReference type="Proteomes" id="UP001138500">
    <property type="component" value="Unassembled WGS sequence"/>
</dbReference>
<reference evidence="2 3" key="1">
    <citation type="journal article" date="2018" name="IMA Fungus">
        <title>IMA Genome-F 10: Nine draft genome sequences of Claviceps purpurea s.lat., including C. arundinis, C. humidiphila, and C. cf. spartinae, pseudomolecules for the pitch canker pathogen Fusarium circinatum, draft genome of Davidsoniella eucalypti, Grosmannia galeiformis, Quambalaria eucalypti, and Teratosphaeria destructans.</title>
        <authorList>
            <person name="Wingfield B.D."/>
            <person name="Liu M."/>
            <person name="Nguyen H.D."/>
            <person name="Lane F.A."/>
            <person name="Morgan S.W."/>
            <person name="De Vos L."/>
            <person name="Wilken P.M."/>
            <person name="Duong T.A."/>
            <person name="Aylward J."/>
            <person name="Coetzee M.P."/>
            <person name="Dadej K."/>
            <person name="De Beer Z.W."/>
            <person name="Findlay W."/>
            <person name="Havenga M."/>
            <person name="Kolarik M."/>
            <person name="Menzies J.G."/>
            <person name="Naidoo K."/>
            <person name="Pochopski O."/>
            <person name="Shoukouhi P."/>
            <person name="Santana Q.C."/>
            <person name="Seifert K.A."/>
            <person name="Soal N."/>
            <person name="Steenkamp E.T."/>
            <person name="Tatham C.T."/>
            <person name="van der Nest M.A."/>
            <person name="Wingfield M.J."/>
        </authorList>
    </citation>
    <scope>NUCLEOTIDE SEQUENCE [LARGE SCALE GENOMIC DNA]</scope>
    <source>
        <strain evidence="2">CMW44962</strain>
    </source>
</reference>
<evidence type="ECO:0000256" key="1">
    <source>
        <dbReference type="SAM" id="MobiDB-lite"/>
    </source>
</evidence>
<dbReference type="EMBL" id="RIBY02002089">
    <property type="protein sequence ID" value="KAH9825747.1"/>
    <property type="molecule type" value="Genomic_DNA"/>
</dbReference>
<keyword evidence="3" id="KW-1185">Reference proteome</keyword>
<feature type="compositionally biased region" description="Basic and acidic residues" evidence="1">
    <location>
        <begin position="101"/>
        <end position="119"/>
    </location>
</feature>
<evidence type="ECO:0000313" key="3">
    <source>
        <dbReference type="Proteomes" id="UP001138500"/>
    </source>
</evidence>
<feature type="region of interest" description="Disordered" evidence="1">
    <location>
        <begin position="1"/>
        <end position="178"/>
    </location>
</feature>
<gene>
    <name evidence="2" type="ORF">Tdes44962_MAKER00678</name>
</gene>
<evidence type="ECO:0000313" key="2">
    <source>
        <dbReference type="EMBL" id="KAH9825747.1"/>
    </source>
</evidence>
<protein>
    <submittedName>
        <fullName evidence="2">Uncharacterized protein</fullName>
    </submittedName>
</protein>
<dbReference type="AlphaFoldDB" id="A0A9W7SNP2"/>
<comment type="caution">
    <text evidence="2">The sequence shown here is derived from an EMBL/GenBank/DDBJ whole genome shotgun (WGS) entry which is preliminary data.</text>
</comment>
<name>A0A9W7SNP2_9PEZI</name>
<sequence>MPPRPEELETQEDPYPPAPSIPKRYPETPVGSLSRCRRKPRASLTMRSGIDSLGHEDAELELSPGSLPRLARPKESEDVEPDEPSGARRSICSSPIAAEPSKSEMDVPLRPPEDKEKRLGRSAAGPRDRRRLNGTSLKPVGDSNVPPLPMLRLLARRPTPCSDSPYAAAMRTSVGTRT</sequence>